<dbReference type="PANTHER" id="PTHR30244">
    <property type="entry name" value="TRANSAMINASE"/>
    <property type="match status" value="1"/>
</dbReference>
<dbReference type="PATRIC" id="fig|693979.3.peg.2267"/>
<dbReference type="InterPro" id="IPR000653">
    <property type="entry name" value="DegT/StrS_aminotransferase"/>
</dbReference>
<dbReference type="GO" id="GO:0000271">
    <property type="term" value="P:polysaccharide biosynthetic process"/>
    <property type="evidence" value="ECO:0007669"/>
    <property type="project" value="TreeGrafter"/>
</dbReference>
<dbReference type="OrthoDB" id="9810913at2"/>
<dbReference type="GO" id="GO:0030170">
    <property type="term" value="F:pyridoxal phosphate binding"/>
    <property type="evidence" value="ECO:0007669"/>
    <property type="project" value="TreeGrafter"/>
</dbReference>
<dbReference type="InterPro" id="IPR015421">
    <property type="entry name" value="PyrdxlP-dep_Trfase_major"/>
</dbReference>
<dbReference type="GO" id="GO:0008483">
    <property type="term" value="F:transaminase activity"/>
    <property type="evidence" value="ECO:0007669"/>
    <property type="project" value="TreeGrafter"/>
</dbReference>
<dbReference type="EMBL" id="CP002352">
    <property type="protein sequence ID" value="ADV44127.1"/>
    <property type="molecule type" value="Genomic_DNA"/>
</dbReference>
<gene>
    <name evidence="3" type="ordered locus">Bache_2158</name>
</gene>
<keyword evidence="4" id="KW-1185">Reference proteome</keyword>
<evidence type="ECO:0000313" key="4">
    <source>
        <dbReference type="Proteomes" id="UP000008630"/>
    </source>
</evidence>
<organism evidence="3 4">
    <name type="scientific">Bacteroides helcogenes (strain ATCC 35417 / DSM 20613 / JCM 6297 / CCUG 15421 / P 36-108)</name>
    <dbReference type="NCBI Taxonomy" id="693979"/>
    <lineage>
        <taxon>Bacteria</taxon>
        <taxon>Pseudomonadati</taxon>
        <taxon>Bacteroidota</taxon>
        <taxon>Bacteroidia</taxon>
        <taxon>Bacteroidales</taxon>
        <taxon>Bacteroidaceae</taxon>
        <taxon>Bacteroides</taxon>
    </lineage>
</organism>
<dbReference type="Pfam" id="PF01041">
    <property type="entry name" value="DegT_DnrJ_EryC1"/>
    <property type="match status" value="1"/>
</dbReference>
<dbReference type="KEGG" id="bhl:Bache_2158"/>
<evidence type="ECO:0000256" key="2">
    <source>
        <dbReference type="RuleBase" id="RU004508"/>
    </source>
</evidence>
<keyword evidence="2" id="KW-0663">Pyridoxal phosphate</keyword>
<name>E6SS59_BACT6</name>
<evidence type="ECO:0008006" key="5">
    <source>
        <dbReference type="Google" id="ProtNLM"/>
    </source>
</evidence>
<dbReference type="SUPFAM" id="SSF53383">
    <property type="entry name" value="PLP-dependent transferases"/>
    <property type="match status" value="1"/>
</dbReference>
<evidence type="ECO:0000313" key="3">
    <source>
        <dbReference type="EMBL" id="ADV44127.1"/>
    </source>
</evidence>
<dbReference type="AlphaFoldDB" id="E6SS59"/>
<dbReference type="Proteomes" id="UP000008630">
    <property type="component" value="Chromosome"/>
</dbReference>
<comment type="similarity">
    <text evidence="1 2">Belongs to the DegT/DnrJ/EryC1 family.</text>
</comment>
<proteinExistence type="inferred from homology"/>
<sequence length="372" mass="43063">MIVRSRPDIDERLLLALLNNRDLQESPSQPENLFFFNSGSSSLRFFLSLLGSGKRIGLQVFTCSTVLEAVNTSGCIPVFMDINKDFFTTTIDIVSQHIHSIDVLVLTHICGIPNPDYVEIKKLCKNHGVVLIDDLCQTFRAKVSDKCLEDLSENYFYSFFFDKPIAAASGGMLKVSADLSQKALLAYNQLPKENNYIGKKLLNKLYWMNKLLDPQFYDRDFRTGTIWDDFLLEYYPLSLNIKYLHWLLYSKIGILFAKLRLRGGSSPIKRMSDIQRNYILQQMTQFTSTNHRLVDYCLKHKIKLPSYLTDERIECSLGKRCLIEDNLQIEKEGKEIALYNWPNLICKNKLEYPIAASVIEDYVNLPIWYRNI</sequence>
<reference key="1">
    <citation type="submission" date="2010-11" db="EMBL/GenBank/DDBJ databases">
        <title>The complete genome of Bacteroides helcogenes P 36-108.</title>
        <authorList>
            <consortium name="US DOE Joint Genome Institute (JGI-PGF)"/>
            <person name="Lucas S."/>
            <person name="Copeland A."/>
            <person name="Lapidus A."/>
            <person name="Bruce D."/>
            <person name="Goodwin L."/>
            <person name="Pitluck S."/>
            <person name="Kyrpides N."/>
            <person name="Mavromatis K."/>
            <person name="Ivanova N."/>
            <person name="Zeytun A."/>
            <person name="Brettin T."/>
            <person name="Detter J.C."/>
            <person name="Tapia R."/>
            <person name="Han C."/>
            <person name="Land M."/>
            <person name="Hauser L."/>
            <person name="Markowitz V."/>
            <person name="Cheng J.-F."/>
            <person name="Hugenholtz P."/>
            <person name="Woyke T."/>
            <person name="Wu D."/>
            <person name="Gronow S."/>
            <person name="Wellnitz S."/>
            <person name="Brambilla E."/>
            <person name="Klenk H.-P."/>
            <person name="Eisen J.A."/>
        </authorList>
    </citation>
    <scope>NUCLEOTIDE SEQUENCE</scope>
    <source>
        <strain>P 36-108</strain>
    </source>
</reference>
<evidence type="ECO:0000256" key="1">
    <source>
        <dbReference type="ARBA" id="ARBA00037999"/>
    </source>
</evidence>
<accession>E6SS59</accession>
<protein>
    <recommendedName>
        <fullName evidence="5">DegT/DnrJ/EryC1/StrS aminotransferase</fullName>
    </recommendedName>
</protein>
<dbReference type="STRING" id="693979.Bache_2158"/>
<dbReference type="HOGENOM" id="CLU_743266_0_0_10"/>
<dbReference type="Gene3D" id="3.40.640.10">
    <property type="entry name" value="Type I PLP-dependent aspartate aminotransferase-like (Major domain)"/>
    <property type="match status" value="1"/>
</dbReference>
<dbReference type="InterPro" id="IPR015424">
    <property type="entry name" value="PyrdxlP-dep_Trfase"/>
</dbReference>
<dbReference type="PANTHER" id="PTHR30244:SF34">
    <property type="entry name" value="DTDP-4-AMINO-4,6-DIDEOXYGALACTOSE TRANSAMINASE"/>
    <property type="match status" value="1"/>
</dbReference>
<dbReference type="eggNOG" id="COG0399">
    <property type="taxonomic scope" value="Bacteria"/>
</dbReference>
<reference evidence="3 4" key="2">
    <citation type="journal article" date="2011" name="Stand. Genomic Sci.">
        <title>Complete genome sequence of Bacteroides helcogenes type strain (P 36-108).</title>
        <authorList>
            <person name="Pati A."/>
            <person name="Gronow S."/>
            <person name="Zeytun A."/>
            <person name="Lapidus A."/>
            <person name="Nolan M."/>
            <person name="Hammon N."/>
            <person name="Deshpande S."/>
            <person name="Cheng J.F."/>
            <person name="Tapia R."/>
            <person name="Han C."/>
            <person name="Goodwin L."/>
            <person name="Pitluck S."/>
            <person name="Liolios K."/>
            <person name="Pagani I."/>
            <person name="Ivanova N."/>
            <person name="Mavromatis K."/>
            <person name="Chen A."/>
            <person name="Palaniappan K."/>
            <person name="Land M."/>
            <person name="Hauser L."/>
            <person name="Chang Y.J."/>
            <person name="Jeffries C.D."/>
            <person name="Detter J.C."/>
            <person name="Brambilla E."/>
            <person name="Rohde M."/>
            <person name="Goker M."/>
            <person name="Woyke T."/>
            <person name="Bristow J."/>
            <person name="Eisen J.A."/>
            <person name="Markowitz V."/>
            <person name="Hugenholtz P."/>
            <person name="Kyrpides N.C."/>
            <person name="Klenk H.P."/>
            <person name="Lucas S."/>
        </authorList>
    </citation>
    <scope>NUCLEOTIDE SEQUENCE [LARGE SCALE GENOMIC DNA]</scope>
    <source>
        <strain evidence="4">ATCC 35417 / DSM 20613 / JCM 6297 / CCUG 15421 / P 36-108</strain>
    </source>
</reference>
<dbReference type="RefSeq" id="WP_013547718.1">
    <property type="nucleotide sequence ID" value="NC_014933.1"/>
</dbReference>